<dbReference type="Pfam" id="PF00400">
    <property type="entry name" value="WD40"/>
    <property type="match status" value="4"/>
</dbReference>
<dbReference type="GO" id="GO:0080008">
    <property type="term" value="C:Cul4-RING E3 ubiquitin ligase complex"/>
    <property type="evidence" value="ECO:0007669"/>
    <property type="project" value="TreeGrafter"/>
</dbReference>
<dbReference type="AlphaFoldDB" id="S7ZDX4"/>
<dbReference type="InterPro" id="IPR001680">
    <property type="entry name" value="WD40_rpt"/>
</dbReference>
<gene>
    <name evidence="3" type="ORF">PDE_01811</name>
</gene>
<dbReference type="SMART" id="SM00320">
    <property type="entry name" value="WD40"/>
    <property type="match status" value="5"/>
</dbReference>
<evidence type="ECO:0000256" key="2">
    <source>
        <dbReference type="SAM" id="MobiDB-lite"/>
    </source>
</evidence>
<dbReference type="HOGENOM" id="CLU_014280_1_1_1"/>
<dbReference type="PANTHER" id="PTHR19847:SF7">
    <property type="entry name" value="DDB1- AND CUL4-ASSOCIATED FACTOR 11"/>
    <property type="match status" value="1"/>
</dbReference>
<feature type="compositionally biased region" description="Polar residues" evidence="2">
    <location>
        <begin position="1"/>
        <end position="10"/>
    </location>
</feature>
<proteinExistence type="predicted"/>
<dbReference type="SUPFAM" id="SSF50978">
    <property type="entry name" value="WD40 repeat-like"/>
    <property type="match status" value="1"/>
</dbReference>
<dbReference type="Proteomes" id="UP000019376">
    <property type="component" value="Unassembled WGS sequence"/>
</dbReference>
<dbReference type="GO" id="GO:0043161">
    <property type="term" value="P:proteasome-mediated ubiquitin-dependent protein catabolic process"/>
    <property type="evidence" value="ECO:0007669"/>
    <property type="project" value="TreeGrafter"/>
</dbReference>
<feature type="repeat" description="WD" evidence="1">
    <location>
        <begin position="455"/>
        <end position="496"/>
    </location>
</feature>
<feature type="region of interest" description="Disordered" evidence="2">
    <location>
        <begin position="1"/>
        <end position="66"/>
    </location>
</feature>
<dbReference type="OrthoDB" id="63070at2759"/>
<dbReference type="PROSITE" id="PS50294">
    <property type="entry name" value="WD_REPEATS_REGION"/>
    <property type="match status" value="2"/>
</dbReference>
<protein>
    <submittedName>
        <fullName evidence="3">Uncharacterized protein</fullName>
    </submittedName>
</protein>
<keyword evidence="4" id="KW-1185">Reference proteome</keyword>
<dbReference type="eggNOG" id="KOG0266">
    <property type="taxonomic scope" value="Eukaryota"/>
</dbReference>
<evidence type="ECO:0000256" key="1">
    <source>
        <dbReference type="PROSITE-ProRule" id="PRU00221"/>
    </source>
</evidence>
<keyword evidence="1" id="KW-0853">WD repeat</keyword>
<dbReference type="InterPro" id="IPR015943">
    <property type="entry name" value="WD40/YVTN_repeat-like_dom_sf"/>
</dbReference>
<dbReference type="PhylomeDB" id="S7ZDX4"/>
<reference evidence="3 4" key="1">
    <citation type="journal article" date="2013" name="PLoS ONE">
        <title>Genomic and secretomic analyses reveal unique features of the lignocellulolytic enzyme system of Penicillium decumbens.</title>
        <authorList>
            <person name="Liu G."/>
            <person name="Zhang L."/>
            <person name="Wei X."/>
            <person name="Zou G."/>
            <person name="Qin Y."/>
            <person name="Ma L."/>
            <person name="Li J."/>
            <person name="Zheng H."/>
            <person name="Wang S."/>
            <person name="Wang C."/>
            <person name="Xun L."/>
            <person name="Zhao G.-P."/>
            <person name="Zhou Z."/>
            <person name="Qu Y."/>
        </authorList>
    </citation>
    <scope>NUCLEOTIDE SEQUENCE [LARGE SCALE GENOMIC DNA]</scope>
    <source>
        <strain evidence="4">114-2 / CGMCC 5302</strain>
    </source>
</reference>
<feature type="compositionally biased region" description="Acidic residues" evidence="2">
    <location>
        <begin position="703"/>
        <end position="712"/>
    </location>
</feature>
<feature type="region of interest" description="Disordered" evidence="2">
    <location>
        <begin position="179"/>
        <end position="198"/>
    </location>
</feature>
<feature type="repeat" description="WD" evidence="1">
    <location>
        <begin position="408"/>
        <end position="442"/>
    </location>
</feature>
<sequence length="712" mass="80552">MASSGQSSQDQTDRVEETSIWHPAQEWPDEANDTTEPEYQPSQSRSGDDEWEDETDEEAHLTASESNEIDIDNVRFSNVQGNTIHINVGGIRVEFNTEDIEADENAGANDGIVVGEDGQTNPTVVSRSSILQLLATSGLGDFFRAQGWSLGPQQDIIGEDDEDEDVGFFNNHMMRRGGRRGRPKFEWPKVPSDKGTQLMNSGHFGTNPYYVDRIKKRKQAFASNLMWRELGIGSHGLRMRTDQSIFQNMLPGSQADKIIHYDSRSYSGQFSDDGNFFFCCEQDFKVRMYDTSNPYEWKYYKTVEYPFGQWTITDASLSPDNRFLVYSSIRSAAYLAPTDPEDDTYPNILDFSIAPGHTRQHVSESSRSRFGIWSLRFSGDGREIVAGTSDDSVIVFDLETRTPVLSLQDRHQHHVNAVCFGDTSSPHILYSGSDDTTLRVWDRRSMADGREAGVFMGHTEGLTYIDSKGDGRYVLSNSKDQTMKLWDLRKMMSASKADEINTYAYSTEFDYRFEEFPESHREAHPDDRSIVTFHGHRVLKTLIRCHFSPPGSTNSRYVYTGSSDGQVYVYNMDATLAGTIDVRSATMNSRPRGPETLANVWDMGGDSTWRTCVRDASWHPNVPMIAATSWNGWGLSTGTCTVHSWNDGADIDEGDPPIGRNFDHKLRALPRYNNYRANAPSEGAQQRTRRPLRSRPVARMYTDDSDEETSEW</sequence>
<organism evidence="3 4">
    <name type="scientific">Penicillium oxalicum (strain 114-2 / CGMCC 5302)</name>
    <name type="common">Penicillium decumbens</name>
    <dbReference type="NCBI Taxonomy" id="933388"/>
    <lineage>
        <taxon>Eukaryota</taxon>
        <taxon>Fungi</taxon>
        <taxon>Dikarya</taxon>
        <taxon>Ascomycota</taxon>
        <taxon>Pezizomycotina</taxon>
        <taxon>Eurotiomycetes</taxon>
        <taxon>Eurotiomycetidae</taxon>
        <taxon>Eurotiales</taxon>
        <taxon>Aspergillaceae</taxon>
        <taxon>Penicillium</taxon>
    </lineage>
</organism>
<evidence type="ECO:0000313" key="4">
    <source>
        <dbReference type="Proteomes" id="UP000019376"/>
    </source>
</evidence>
<feature type="region of interest" description="Disordered" evidence="2">
    <location>
        <begin position="675"/>
        <end position="712"/>
    </location>
</feature>
<name>S7ZDX4_PENO1</name>
<accession>S7ZDX4</accession>
<dbReference type="InterPro" id="IPR051859">
    <property type="entry name" value="DCAF"/>
</dbReference>
<evidence type="ECO:0000313" key="3">
    <source>
        <dbReference type="EMBL" id="EPS26871.1"/>
    </source>
</evidence>
<dbReference type="InterPro" id="IPR036322">
    <property type="entry name" value="WD40_repeat_dom_sf"/>
</dbReference>
<dbReference type="STRING" id="933388.S7ZDX4"/>
<dbReference type="PANTHER" id="PTHR19847">
    <property type="entry name" value="DDB1- AND CUL4-ASSOCIATED FACTOR 11"/>
    <property type="match status" value="1"/>
</dbReference>
<dbReference type="Gene3D" id="2.130.10.10">
    <property type="entry name" value="YVTN repeat-like/Quinoprotein amine dehydrogenase"/>
    <property type="match status" value="1"/>
</dbReference>
<dbReference type="FunFam" id="2.130.10.10:FF:000557">
    <property type="entry name" value="WD repeat protein"/>
    <property type="match status" value="1"/>
</dbReference>
<feature type="compositionally biased region" description="Acidic residues" evidence="2">
    <location>
        <begin position="27"/>
        <end position="36"/>
    </location>
</feature>
<dbReference type="PROSITE" id="PS50082">
    <property type="entry name" value="WD_REPEATS_2"/>
    <property type="match status" value="2"/>
</dbReference>
<dbReference type="EMBL" id="KB644409">
    <property type="protein sequence ID" value="EPS26871.1"/>
    <property type="molecule type" value="Genomic_DNA"/>
</dbReference>